<evidence type="ECO:0000313" key="4">
    <source>
        <dbReference type="Proteomes" id="UP000324800"/>
    </source>
</evidence>
<organism evidence="3 4">
    <name type="scientific">Streblomastix strix</name>
    <dbReference type="NCBI Taxonomy" id="222440"/>
    <lineage>
        <taxon>Eukaryota</taxon>
        <taxon>Metamonada</taxon>
        <taxon>Preaxostyla</taxon>
        <taxon>Oxymonadida</taxon>
        <taxon>Streblomastigidae</taxon>
        <taxon>Streblomastix</taxon>
    </lineage>
</organism>
<reference evidence="3 4" key="1">
    <citation type="submission" date="2019-03" db="EMBL/GenBank/DDBJ databases">
        <title>Single cell metagenomics reveals metabolic interactions within the superorganism composed of flagellate Streblomastix strix and complex community of Bacteroidetes bacteria on its surface.</title>
        <authorList>
            <person name="Treitli S.C."/>
            <person name="Kolisko M."/>
            <person name="Husnik F."/>
            <person name="Keeling P."/>
            <person name="Hampl V."/>
        </authorList>
    </citation>
    <scope>NUCLEOTIDE SEQUENCE [LARGE SCALE GENOMIC DNA]</scope>
    <source>
        <strain evidence="3">ST1C</strain>
    </source>
</reference>
<dbReference type="Pfam" id="PF00589">
    <property type="entry name" value="Phage_integrase"/>
    <property type="match status" value="1"/>
</dbReference>
<dbReference type="GO" id="GO:0003677">
    <property type="term" value="F:DNA binding"/>
    <property type="evidence" value="ECO:0007669"/>
    <property type="project" value="InterPro"/>
</dbReference>
<dbReference type="PROSITE" id="PS51898">
    <property type="entry name" value="TYR_RECOMBINASE"/>
    <property type="match status" value="1"/>
</dbReference>
<dbReference type="InterPro" id="IPR011010">
    <property type="entry name" value="DNA_brk_join_enz"/>
</dbReference>
<accession>A0A5J4TTF3</accession>
<dbReference type="InterPro" id="IPR013762">
    <property type="entry name" value="Integrase-like_cat_sf"/>
</dbReference>
<dbReference type="EMBL" id="SNRW01026682">
    <property type="protein sequence ID" value="KAA6360625.1"/>
    <property type="molecule type" value="Genomic_DNA"/>
</dbReference>
<keyword evidence="1" id="KW-0233">DNA recombination</keyword>
<proteinExistence type="predicted"/>
<evidence type="ECO:0000256" key="1">
    <source>
        <dbReference type="ARBA" id="ARBA00023172"/>
    </source>
</evidence>
<dbReference type="InterPro" id="IPR002104">
    <property type="entry name" value="Integrase_catalytic"/>
</dbReference>
<gene>
    <name evidence="3" type="ORF">EZS28_043848</name>
</gene>
<sequence length="366" mass="42111">DKWAPFPPKWKTYVTVAPILELETEECLQFLVHFYMMKGVLQNQVSYNPRFFEVCRPIQKLGMLGYRPDAELVNALTWLKSNGGVKYKSKIKSLRTHGFVVLSQFSRMPDISHSPLIVAFSKGLGMQTIPKAKNPTTWNLQILFDYIQTTKFCKIEEKQQVAMALVVAFSAARMTQLVLMKISEMQIMRNQISVKTQTSKGKNKIDHTITFKQRTGLICSVRALRVWLDERRSLKLQSDSLWWNLSKNNTPNADNCSHMLTEIIRKAGVPEKYSGPTIRHAMMTKLRACGATQAEVNAYTRHSLTSNVVDAYYFRPVERDLGALLLSNEQSTFKNDDYIIVSILPEKWLEIYLKASLTYRQIKQIQ</sequence>
<comment type="caution">
    <text evidence="3">The sequence shown here is derived from an EMBL/GenBank/DDBJ whole genome shotgun (WGS) entry which is preliminary data.</text>
</comment>
<feature type="domain" description="Tyr recombinase" evidence="2">
    <location>
        <begin position="128"/>
        <end position="326"/>
    </location>
</feature>
<dbReference type="SUPFAM" id="SSF56349">
    <property type="entry name" value="DNA breaking-rejoining enzymes"/>
    <property type="match status" value="1"/>
</dbReference>
<dbReference type="Proteomes" id="UP000324800">
    <property type="component" value="Unassembled WGS sequence"/>
</dbReference>
<name>A0A5J4TTF3_9EUKA</name>
<protein>
    <recommendedName>
        <fullName evidence="2">Tyr recombinase domain-containing protein</fullName>
    </recommendedName>
</protein>
<dbReference type="GO" id="GO:0006310">
    <property type="term" value="P:DNA recombination"/>
    <property type="evidence" value="ECO:0007669"/>
    <property type="project" value="UniProtKB-KW"/>
</dbReference>
<evidence type="ECO:0000313" key="3">
    <source>
        <dbReference type="EMBL" id="KAA6360625.1"/>
    </source>
</evidence>
<dbReference type="Gene3D" id="1.10.443.10">
    <property type="entry name" value="Intergrase catalytic core"/>
    <property type="match status" value="1"/>
</dbReference>
<dbReference type="GO" id="GO:0015074">
    <property type="term" value="P:DNA integration"/>
    <property type="evidence" value="ECO:0007669"/>
    <property type="project" value="InterPro"/>
</dbReference>
<evidence type="ECO:0000259" key="2">
    <source>
        <dbReference type="PROSITE" id="PS51898"/>
    </source>
</evidence>
<feature type="non-terminal residue" evidence="3">
    <location>
        <position position="1"/>
    </location>
</feature>
<dbReference type="AlphaFoldDB" id="A0A5J4TTF3"/>